<accession>A0A8J3IHA8</accession>
<evidence type="ECO:0000313" key="3">
    <source>
        <dbReference type="Proteomes" id="UP000597444"/>
    </source>
</evidence>
<feature type="domain" description="Double-GTPase 2" evidence="1">
    <location>
        <begin position="100"/>
        <end position="290"/>
    </location>
</feature>
<proteinExistence type="predicted"/>
<name>A0A8J3IHA8_9CHLR</name>
<dbReference type="SUPFAM" id="SSF52540">
    <property type="entry name" value="P-loop containing nucleoside triphosphate hydrolases"/>
    <property type="match status" value="1"/>
</dbReference>
<sequence length="394" mass="44573">MIGWTRKTVCPFCFHAFALRAMRFRCLAPTCKGREVDPIYADARGTEAVVKGRVLLPGKVGLSGVPYVALCDACKAVSHTKLCPYCHFELPHDVGQVDQRIIAIIGGRATGKTHYIASLITRLQNDVGKNFGFTVRMLGDQTQERWERDFYTPLFVRKTVLQPSRPAQIDPEIKSPLIFRLTFNGGGYRRVLNLSFFDSAGEDMSSLTTMALQNRYITYADGIIFLLDPLQIPSIRQQLATSANFPAADLKASPEYIVGRLRDLFEREHRLRVTQKVKVPIAFTLSKIDTLFALLEPGSEFRHPGNHNGYLDLDDVRSVHSEILTYLSLWLNPNFCNIIHSNFGRYNYFGVSSLGEQPDQNNRLSAISPLRVEDPFLWILQQFGLVRGKKRSSR</sequence>
<dbReference type="InterPro" id="IPR045528">
    <property type="entry name" value="DO-GTPase2"/>
</dbReference>
<evidence type="ECO:0000313" key="2">
    <source>
        <dbReference type="EMBL" id="GHO93648.1"/>
    </source>
</evidence>
<dbReference type="EMBL" id="BNJK01000001">
    <property type="protein sequence ID" value="GHO93648.1"/>
    <property type="molecule type" value="Genomic_DNA"/>
</dbReference>
<organism evidence="2 3">
    <name type="scientific">Reticulibacter mediterranei</name>
    <dbReference type="NCBI Taxonomy" id="2778369"/>
    <lineage>
        <taxon>Bacteria</taxon>
        <taxon>Bacillati</taxon>
        <taxon>Chloroflexota</taxon>
        <taxon>Ktedonobacteria</taxon>
        <taxon>Ktedonobacterales</taxon>
        <taxon>Reticulibacteraceae</taxon>
        <taxon>Reticulibacter</taxon>
    </lineage>
</organism>
<gene>
    <name evidence="2" type="ORF">KSF_036960</name>
</gene>
<protein>
    <recommendedName>
        <fullName evidence="1">Double-GTPase 2 domain-containing protein</fullName>
    </recommendedName>
</protein>
<dbReference type="Proteomes" id="UP000597444">
    <property type="component" value="Unassembled WGS sequence"/>
</dbReference>
<keyword evidence="3" id="KW-1185">Reference proteome</keyword>
<dbReference type="Pfam" id="PF19993">
    <property type="entry name" value="DO-GTPase2"/>
    <property type="match status" value="1"/>
</dbReference>
<reference evidence="2" key="1">
    <citation type="submission" date="2020-10" db="EMBL/GenBank/DDBJ databases">
        <title>Taxonomic study of unclassified bacteria belonging to the class Ktedonobacteria.</title>
        <authorList>
            <person name="Yabe S."/>
            <person name="Wang C.M."/>
            <person name="Zheng Y."/>
            <person name="Sakai Y."/>
            <person name="Cavaletti L."/>
            <person name="Monciardini P."/>
            <person name="Donadio S."/>
        </authorList>
    </citation>
    <scope>NUCLEOTIDE SEQUENCE</scope>
    <source>
        <strain evidence="2">ID150040</strain>
    </source>
</reference>
<evidence type="ECO:0000259" key="1">
    <source>
        <dbReference type="Pfam" id="PF19993"/>
    </source>
</evidence>
<dbReference type="AlphaFoldDB" id="A0A8J3IHA8"/>
<dbReference type="InterPro" id="IPR027417">
    <property type="entry name" value="P-loop_NTPase"/>
</dbReference>
<comment type="caution">
    <text evidence="2">The sequence shown here is derived from an EMBL/GenBank/DDBJ whole genome shotgun (WGS) entry which is preliminary data.</text>
</comment>